<dbReference type="InterPro" id="IPR036682">
    <property type="entry name" value="OS_D_A10/PebIII_sf"/>
</dbReference>
<feature type="non-terminal residue" evidence="1">
    <location>
        <position position="1"/>
    </location>
</feature>
<proteinExistence type="predicted"/>
<organism evidence="1">
    <name type="scientific">Graphocephala atropunctata</name>
    <dbReference type="NCBI Taxonomy" id="36148"/>
    <lineage>
        <taxon>Eukaryota</taxon>
        <taxon>Metazoa</taxon>
        <taxon>Ecdysozoa</taxon>
        <taxon>Arthropoda</taxon>
        <taxon>Hexapoda</taxon>
        <taxon>Insecta</taxon>
        <taxon>Pterygota</taxon>
        <taxon>Neoptera</taxon>
        <taxon>Paraneoptera</taxon>
        <taxon>Hemiptera</taxon>
        <taxon>Auchenorrhyncha</taxon>
        <taxon>Membracoidea</taxon>
        <taxon>Cicadellidae</taxon>
        <taxon>Cicadellinae</taxon>
        <taxon>Cicadellini</taxon>
        <taxon>Graphocephala</taxon>
    </lineage>
</organism>
<dbReference type="AlphaFoldDB" id="A0A1B6KYG4"/>
<sequence>SRPQEYSLPVKSSQLQEFPRPLMFSQDSESSQSLDDPSIPLYDLDKNLDRRMEDDRTFKDYFRCLVDLGPCTSDSRNFKDMIQEALERGCARCSASQRRD</sequence>
<gene>
    <name evidence="1" type="ORF">g.54238</name>
</gene>
<evidence type="ECO:0000313" key="1">
    <source>
        <dbReference type="EMBL" id="JAT16488.1"/>
    </source>
</evidence>
<dbReference type="SUPFAM" id="SSF100910">
    <property type="entry name" value="Chemosensory protein Csp2"/>
    <property type="match status" value="1"/>
</dbReference>
<dbReference type="PANTHER" id="PTHR11257:SF13">
    <property type="entry name" value="GEO07322P1"/>
    <property type="match status" value="1"/>
</dbReference>
<dbReference type="Gene3D" id="1.10.2080.10">
    <property type="entry name" value="Insect odorant-binding protein A10/Ejaculatory bulb-specific protein 3"/>
    <property type="match status" value="1"/>
</dbReference>
<accession>A0A1B6KYG4</accession>
<dbReference type="Pfam" id="PF03392">
    <property type="entry name" value="OS-D"/>
    <property type="match status" value="1"/>
</dbReference>
<name>A0A1B6KYG4_9HEMI</name>
<protein>
    <submittedName>
        <fullName evidence="1">Uncharacterized protein</fullName>
    </submittedName>
</protein>
<dbReference type="InterPro" id="IPR005055">
    <property type="entry name" value="A10/PebIII"/>
</dbReference>
<reference evidence="1" key="1">
    <citation type="submission" date="2015-11" db="EMBL/GenBank/DDBJ databases">
        <title>De novo transcriptome assembly of four potential Pierce s Disease insect vectors from Arizona vineyards.</title>
        <authorList>
            <person name="Tassone E.E."/>
        </authorList>
    </citation>
    <scope>NUCLEOTIDE SEQUENCE</scope>
</reference>
<dbReference type="EMBL" id="GEBQ01023489">
    <property type="protein sequence ID" value="JAT16488.1"/>
    <property type="molecule type" value="Transcribed_RNA"/>
</dbReference>
<dbReference type="PANTHER" id="PTHR11257">
    <property type="entry name" value="CHEMOSENSORY PROTEIN-RELATED"/>
    <property type="match status" value="1"/>
</dbReference>
<feature type="non-terminal residue" evidence="1">
    <location>
        <position position="100"/>
    </location>
</feature>